<keyword evidence="1" id="KW-0812">Transmembrane</keyword>
<sequence length="161" mass="18588">MRVKEIKKMFENWEAAKYLGLHLDDLEQGKCEVALEIKKGVMTPHEDSVLLGGIILTAASMAGVMALMTLLKKEEDGLITNVLEAKWFQPAILEERYVLIRTAILQPPDKNNAIIIARAVNQNEELKAKFLFRYTVVTKERRHKHIEELRQRGEYYAKHSR</sequence>
<protein>
    <recommendedName>
        <fullName evidence="4">Thioesterase domain-containing protein</fullName>
    </recommendedName>
</protein>
<gene>
    <name evidence="2" type="ORF">A2834_01215</name>
</gene>
<accession>A0A1F5VKH7</accession>
<feature type="transmembrane region" description="Helical" evidence="1">
    <location>
        <begin position="49"/>
        <end position="71"/>
    </location>
</feature>
<dbReference type="InterPro" id="IPR029069">
    <property type="entry name" value="HotDog_dom_sf"/>
</dbReference>
<organism evidence="2 3">
    <name type="scientific">Candidatus Giovannonibacteria bacterium RIFCSPHIGHO2_01_FULL_45_23</name>
    <dbReference type="NCBI Taxonomy" id="1798325"/>
    <lineage>
        <taxon>Bacteria</taxon>
        <taxon>Candidatus Giovannoniibacteriota</taxon>
    </lineage>
</organism>
<evidence type="ECO:0000313" key="3">
    <source>
        <dbReference type="Proteomes" id="UP000179251"/>
    </source>
</evidence>
<dbReference type="Proteomes" id="UP000179251">
    <property type="component" value="Unassembled WGS sequence"/>
</dbReference>
<keyword evidence="1" id="KW-1133">Transmembrane helix</keyword>
<reference evidence="2 3" key="1">
    <citation type="journal article" date="2016" name="Nat. Commun.">
        <title>Thousands of microbial genomes shed light on interconnected biogeochemical processes in an aquifer system.</title>
        <authorList>
            <person name="Anantharaman K."/>
            <person name="Brown C.T."/>
            <person name="Hug L.A."/>
            <person name="Sharon I."/>
            <person name="Castelle C.J."/>
            <person name="Probst A.J."/>
            <person name="Thomas B.C."/>
            <person name="Singh A."/>
            <person name="Wilkins M.J."/>
            <person name="Karaoz U."/>
            <person name="Brodie E.L."/>
            <person name="Williams K.H."/>
            <person name="Hubbard S.S."/>
            <person name="Banfield J.F."/>
        </authorList>
    </citation>
    <scope>NUCLEOTIDE SEQUENCE [LARGE SCALE GENOMIC DNA]</scope>
</reference>
<dbReference type="SUPFAM" id="SSF54637">
    <property type="entry name" value="Thioesterase/thiol ester dehydrase-isomerase"/>
    <property type="match status" value="1"/>
</dbReference>
<proteinExistence type="predicted"/>
<evidence type="ECO:0000313" key="2">
    <source>
        <dbReference type="EMBL" id="OGF63451.1"/>
    </source>
</evidence>
<dbReference type="AlphaFoldDB" id="A0A1F5VKH7"/>
<keyword evidence="1" id="KW-0472">Membrane</keyword>
<evidence type="ECO:0008006" key="4">
    <source>
        <dbReference type="Google" id="ProtNLM"/>
    </source>
</evidence>
<dbReference type="EMBL" id="MFHD01000002">
    <property type="protein sequence ID" value="OGF63451.1"/>
    <property type="molecule type" value="Genomic_DNA"/>
</dbReference>
<evidence type="ECO:0000256" key="1">
    <source>
        <dbReference type="SAM" id="Phobius"/>
    </source>
</evidence>
<name>A0A1F5VKH7_9BACT</name>
<dbReference type="STRING" id="1798325.A2834_01215"/>
<dbReference type="Gene3D" id="3.10.129.10">
    <property type="entry name" value="Hotdog Thioesterase"/>
    <property type="match status" value="1"/>
</dbReference>
<comment type="caution">
    <text evidence="2">The sequence shown here is derived from an EMBL/GenBank/DDBJ whole genome shotgun (WGS) entry which is preliminary data.</text>
</comment>